<evidence type="ECO:0000313" key="1">
    <source>
        <dbReference type="EMBL" id="MXQ67682.1"/>
    </source>
</evidence>
<accession>A0A6I4WM27</accession>
<proteinExistence type="predicted"/>
<keyword evidence="2" id="KW-1185">Reference proteome</keyword>
<sequence length="270" mass="29813">MGGGRQRPGTARAVTARLKLHRRAVRLGGRTYTVVTPRPGTSARFSTNRFHGTWHVLSDGHGARFLARLLWGLAYQARPGTLLVIDRPFLVPTPFDADPADPIAVVPSWHTPFTVRAARDLARLGRLPASDGTVVWQTHGLDAALADRSAWLREDDRLPYRDEGHFERRGGVVALLPRSAREARRWAVQVSRLNPAGPHGDAEFLGRTFGSCFYASGEVQVFRSFHRDVAVARRARADVLACPDAPSDPAELRAEIWDRHAALDRAASAR</sequence>
<reference evidence="1 2" key="1">
    <citation type="submission" date="2019-12" db="EMBL/GenBank/DDBJ databases">
        <title>Nocardia macrotermitis sp. nov. and Nocardia aurantia sp. nov., isolated from the gut of the fungus growing-termite Macrotermes natalensis.</title>
        <authorList>
            <person name="Christine B."/>
            <person name="Rene B."/>
        </authorList>
    </citation>
    <scope>NUCLEOTIDE SEQUENCE [LARGE SCALE GENOMIC DNA]</scope>
    <source>
        <strain evidence="1 2">DSM 102126</strain>
    </source>
</reference>
<dbReference type="AlphaFoldDB" id="A0A6I4WM27"/>
<name>A0A6I4WM27_9ACTN</name>
<comment type="caution">
    <text evidence="1">The sequence shown here is derived from an EMBL/GenBank/DDBJ whole genome shotgun (WGS) entry which is preliminary data.</text>
</comment>
<dbReference type="Proteomes" id="UP000431901">
    <property type="component" value="Unassembled WGS sequence"/>
</dbReference>
<protein>
    <submittedName>
        <fullName evidence="1">Uncharacterized protein</fullName>
    </submittedName>
</protein>
<dbReference type="RefSeq" id="WP_161105870.1">
    <property type="nucleotide sequence ID" value="NZ_JBHLYI010000011.1"/>
</dbReference>
<dbReference type="EMBL" id="WUTW01000008">
    <property type="protein sequence ID" value="MXQ67682.1"/>
    <property type="molecule type" value="Genomic_DNA"/>
</dbReference>
<evidence type="ECO:0000313" key="2">
    <source>
        <dbReference type="Proteomes" id="UP000431901"/>
    </source>
</evidence>
<organism evidence="1 2">
    <name type="scientific">Actinomadura rayongensis</name>
    <dbReference type="NCBI Taxonomy" id="1429076"/>
    <lineage>
        <taxon>Bacteria</taxon>
        <taxon>Bacillati</taxon>
        <taxon>Actinomycetota</taxon>
        <taxon>Actinomycetes</taxon>
        <taxon>Streptosporangiales</taxon>
        <taxon>Thermomonosporaceae</taxon>
        <taxon>Actinomadura</taxon>
    </lineage>
</organism>
<gene>
    <name evidence="1" type="ORF">GQ466_27050</name>
</gene>
<dbReference type="OrthoDB" id="4350139at2"/>